<proteinExistence type="inferred from homology"/>
<gene>
    <name evidence="11" type="primary">dnaA_1</name>
    <name evidence="11" type="ORF">DEAC_c02930</name>
</gene>
<dbReference type="CDD" id="cd06571">
    <property type="entry name" value="Bac_DnaA_C"/>
    <property type="match status" value="1"/>
</dbReference>
<feature type="domain" description="AAA+ ATPase" evidence="9">
    <location>
        <begin position="24"/>
        <end position="134"/>
    </location>
</feature>
<dbReference type="STRING" id="476652.DEAC_c02930"/>
<dbReference type="InterPro" id="IPR027417">
    <property type="entry name" value="P-loop_NTPase"/>
</dbReference>
<keyword evidence="5" id="KW-0446">Lipid-binding</keyword>
<evidence type="ECO:0000313" key="11">
    <source>
        <dbReference type="EMBL" id="KLU67886.1"/>
    </source>
</evidence>
<dbReference type="GO" id="GO:0006270">
    <property type="term" value="P:DNA replication initiation"/>
    <property type="evidence" value="ECO:0007669"/>
    <property type="project" value="InterPro"/>
</dbReference>
<feature type="coiled-coil region" evidence="8">
    <location>
        <begin position="298"/>
        <end position="325"/>
    </location>
</feature>
<dbReference type="PANTHER" id="PTHR30050:SF2">
    <property type="entry name" value="CHROMOSOMAL REPLICATION INITIATOR PROTEIN DNAA"/>
    <property type="match status" value="1"/>
</dbReference>
<evidence type="ECO:0000256" key="1">
    <source>
        <dbReference type="ARBA" id="ARBA00022490"/>
    </source>
</evidence>
<reference evidence="11 12" key="1">
    <citation type="submission" date="2015-06" db="EMBL/GenBank/DDBJ databases">
        <title>Draft genome of the moderately acidophilic sulfate reducer Candidatus Desulfosporosinus acididurans strain M1.</title>
        <authorList>
            <person name="Poehlein A."/>
            <person name="Petzsch P."/>
            <person name="Johnson B.D."/>
            <person name="Schloemann M."/>
            <person name="Daniel R."/>
            <person name="Muehling M."/>
        </authorList>
    </citation>
    <scope>NUCLEOTIDE SEQUENCE [LARGE SCALE GENOMIC DNA]</scope>
    <source>
        <strain evidence="11 12">M1</strain>
    </source>
</reference>
<dbReference type="SUPFAM" id="SSF52540">
    <property type="entry name" value="P-loop containing nucleoside triphosphate hydrolases"/>
    <property type="match status" value="1"/>
</dbReference>
<dbReference type="InterPro" id="IPR018312">
    <property type="entry name" value="Chromosome_initiator_DnaA_CS"/>
</dbReference>
<evidence type="ECO:0000256" key="8">
    <source>
        <dbReference type="SAM" id="Coils"/>
    </source>
</evidence>
<keyword evidence="6" id="KW-0238">DNA-binding</keyword>
<dbReference type="AlphaFoldDB" id="A0A0J1ITB4"/>
<evidence type="ECO:0000313" key="12">
    <source>
        <dbReference type="Proteomes" id="UP000036356"/>
    </source>
</evidence>
<dbReference type="Gene3D" id="3.40.50.300">
    <property type="entry name" value="P-loop containing nucleotide triphosphate hydrolases"/>
    <property type="match status" value="1"/>
</dbReference>
<feature type="domain" description="Chromosomal replication initiator DnaA C-terminal" evidence="10">
    <location>
        <begin position="230"/>
        <end position="298"/>
    </location>
</feature>
<keyword evidence="4" id="KW-0067">ATP-binding</keyword>
<dbReference type="InterPro" id="IPR013317">
    <property type="entry name" value="DnaA_dom"/>
</dbReference>
<dbReference type="RefSeq" id="WP_047808224.1">
    <property type="nucleotide sequence ID" value="NZ_LDZY01000001.1"/>
</dbReference>
<dbReference type="SUPFAM" id="SSF48295">
    <property type="entry name" value="TrpR-like"/>
    <property type="match status" value="1"/>
</dbReference>
<dbReference type="InterPro" id="IPR003593">
    <property type="entry name" value="AAA+_ATPase"/>
</dbReference>
<dbReference type="SMART" id="SM00382">
    <property type="entry name" value="AAA"/>
    <property type="match status" value="1"/>
</dbReference>
<dbReference type="GO" id="GO:0006275">
    <property type="term" value="P:regulation of DNA replication"/>
    <property type="evidence" value="ECO:0007669"/>
    <property type="project" value="InterPro"/>
</dbReference>
<dbReference type="PATRIC" id="fig|476652.3.peg.291"/>
<dbReference type="GO" id="GO:0003688">
    <property type="term" value="F:DNA replication origin binding"/>
    <property type="evidence" value="ECO:0007669"/>
    <property type="project" value="InterPro"/>
</dbReference>
<dbReference type="PROSITE" id="PS01008">
    <property type="entry name" value="DNAA"/>
    <property type="match status" value="1"/>
</dbReference>
<evidence type="ECO:0000259" key="10">
    <source>
        <dbReference type="SMART" id="SM00760"/>
    </source>
</evidence>
<keyword evidence="8" id="KW-0175">Coiled coil</keyword>
<dbReference type="Gene3D" id="1.10.1750.10">
    <property type="match status" value="1"/>
</dbReference>
<dbReference type="InterPro" id="IPR020591">
    <property type="entry name" value="Chromosome_initiator_DnaA-like"/>
</dbReference>
<evidence type="ECO:0000256" key="7">
    <source>
        <dbReference type="RuleBase" id="RU004227"/>
    </source>
</evidence>
<accession>A0A0J1ITB4</accession>
<dbReference type="Pfam" id="PF08299">
    <property type="entry name" value="Bac_DnaA_C"/>
    <property type="match status" value="1"/>
</dbReference>
<name>A0A0J1ITB4_9FIRM</name>
<dbReference type="PRINTS" id="PR00051">
    <property type="entry name" value="DNAA"/>
</dbReference>
<dbReference type="Proteomes" id="UP000036356">
    <property type="component" value="Unassembled WGS sequence"/>
</dbReference>
<evidence type="ECO:0000256" key="2">
    <source>
        <dbReference type="ARBA" id="ARBA00022705"/>
    </source>
</evidence>
<dbReference type="InterPro" id="IPR013159">
    <property type="entry name" value="DnaA_C"/>
</dbReference>
<evidence type="ECO:0000256" key="4">
    <source>
        <dbReference type="ARBA" id="ARBA00022840"/>
    </source>
</evidence>
<dbReference type="SMART" id="SM00760">
    <property type="entry name" value="Bac_DnaA_C"/>
    <property type="match status" value="1"/>
</dbReference>
<keyword evidence="12" id="KW-1185">Reference proteome</keyword>
<evidence type="ECO:0000256" key="6">
    <source>
        <dbReference type="ARBA" id="ARBA00023125"/>
    </source>
</evidence>
<dbReference type="EMBL" id="LDZY01000001">
    <property type="protein sequence ID" value="KLU67886.1"/>
    <property type="molecule type" value="Genomic_DNA"/>
</dbReference>
<organism evidence="11 12">
    <name type="scientific">Desulfosporosinus acididurans</name>
    <dbReference type="NCBI Taxonomy" id="476652"/>
    <lineage>
        <taxon>Bacteria</taxon>
        <taxon>Bacillati</taxon>
        <taxon>Bacillota</taxon>
        <taxon>Clostridia</taxon>
        <taxon>Eubacteriales</taxon>
        <taxon>Desulfitobacteriaceae</taxon>
        <taxon>Desulfosporosinus</taxon>
    </lineage>
</organism>
<dbReference type="GO" id="GO:0005886">
    <property type="term" value="C:plasma membrane"/>
    <property type="evidence" value="ECO:0007669"/>
    <property type="project" value="TreeGrafter"/>
</dbReference>
<dbReference type="GO" id="GO:0008289">
    <property type="term" value="F:lipid binding"/>
    <property type="evidence" value="ECO:0007669"/>
    <property type="project" value="UniProtKB-KW"/>
</dbReference>
<dbReference type="InterPro" id="IPR010921">
    <property type="entry name" value="Trp_repressor/repl_initiator"/>
</dbReference>
<keyword evidence="2 7" id="KW-0235">DNA replication</keyword>
<evidence type="ECO:0000259" key="9">
    <source>
        <dbReference type="SMART" id="SM00382"/>
    </source>
</evidence>
<comment type="caution">
    <text evidence="11">The sequence shown here is derived from an EMBL/GenBank/DDBJ whole genome shotgun (WGS) entry which is preliminary data.</text>
</comment>
<comment type="similarity">
    <text evidence="7">Belongs to the DnaA family.</text>
</comment>
<dbReference type="Pfam" id="PF00308">
    <property type="entry name" value="Bac_DnaA"/>
    <property type="match status" value="1"/>
</dbReference>
<keyword evidence="3" id="KW-0547">Nucleotide-binding</keyword>
<sequence length="325" mass="37585">MNWFLSDFNIRAWRFMKHYEFETAPSMTLVYGPPGVGKSSLLNFLNQQRKKEGSILIDSPSFSRQYAFAAQENNLPRFRQYYRAASLLLLDDLQCLAGKKQTIEEILFTYENIVQRGGKMVAILETDVLNLNYLGDRLTSRLLGGIVIPINKPQGYELEGFVEEYSHRLLLSMDLAIPEMIAQRTESLTGAQKILHGFLKYAELHNDELSKQCFLSYWQEEVRKQSQEISPMNILQAASQVMGFTLEEIVGSTQKPSVNEARQLAIYAVRTLCNLSYPAIASYFNRRHSTIITAYKKMEEKLFQNQELLNRYQEIKNKFKDITKE</sequence>
<dbReference type="PANTHER" id="PTHR30050">
    <property type="entry name" value="CHROMOSOMAL REPLICATION INITIATOR PROTEIN DNAA"/>
    <property type="match status" value="1"/>
</dbReference>
<dbReference type="GO" id="GO:0005524">
    <property type="term" value="F:ATP binding"/>
    <property type="evidence" value="ECO:0007669"/>
    <property type="project" value="UniProtKB-KW"/>
</dbReference>
<keyword evidence="1" id="KW-0963">Cytoplasm</keyword>
<protein>
    <submittedName>
        <fullName evidence="11">Chromosomal replication initiator protein DnaA</fullName>
    </submittedName>
</protein>
<evidence type="ECO:0000256" key="3">
    <source>
        <dbReference type="ARBA" id="ARBA00022741"/>
    </source>
</evidence>
<evidence type="ECO:0000256" key="5">
    <source>
        <dbReference type="ARBA" id="ARBA00023121"/>
    </source>
</evidence>